<dbReference type="eggNOG" id="KOG3714">
    <property type="taxonomic scope" value="Eukaryota"/>
</dbReference>
<feature type="binding site" evidence="6">
    <location>
        <position position="156"/>
    </location>
    <ligand>
        <name>Zn(2+)</name>
        <dbReference type="ChEBI" id="CHEBI:29105"/>
        <note>catalytic</note>
    </ligand>
</feature>
<keyword evidence="2 6" id="KW-0479">Metal-binding</keyword>
<dbReference type="GO" id="GO:0004222">
    <property type="term" value="F:metalloendopeptidase activity"/>
    <property type="evidence" value="ECO:0000318"/>
    <property type="project" value="GO_Central"/>
</dbReference>
<feature type="chain" id="PRO_5005128600" description="Metalloendopeptidase" evidence="7">
    <location>
        <begin position="21"/>
        <end position="260"/>
    </location>
</feature>
<protein>
    <recommendedName>
        <fullName evidence="7">Metalloendopeptidase</fullName>
        <ecNumber evidence="7">3.4.24.-</ecNumber>
    </recommendedName>
</protein>
<evidence type="ECO:0000256" key="4">
    <source>
        <dbReference type="ARBA" id="ARBA00022833"/>
    </source>
</evidence>
<dbReference type="Gene3D" id="3.40.390.10">
    <property type="entry name" value="Collagenase (Catalytic Domain)"/>
    <property type="match status" value="1"/>
</dbReference>
<dbReference type="Proteomes" id="UP000000305">
    <property type="component" value="Unassembled WGS sequence"/>
</dbReference>
<feature type="active site" evidence="6">
    <location>
        <position position="153"/>
    </location>
</feature>
<dbReference type="CDD" id="cd04280">
    <property type="entry name" value="ZnMc_astacin_like"/>
    <property type="match status" value="1"/>
</dbReference>
<keyword evidence="3 6" id="KW-0378">Hydrolase</keyword>
<comment type="cofactor">
    <cofactor evidence="6 7">
        <name>Zn(2+)</name>
        <dbReference type="ChEBI" id="CHEBI:29105"/>
    </cofactor>
    <text evidence="6 7">Binds 1 zinc ion per subunit.</text>
</comment>
<dbReference type="GO" id="GO:0005615">
    <property type="term" value="C:extracellular space"/>
    <property type="evidence" value="ECO:0000318"/>
    <property type="project" value="GO_Central"/>
</dbReference>
<organism evidence="9 10">
    <name type="scientific">Daphnia pulex</name>
    <name type="common">Water flea</name>
    <dbReference type="NCBI Taxonomy" id="6669"/>
    <lineage>
        <taxon>Eukaryota</taxon>
        <taxon>Metazoa</taxon>
        <taxon>Ecdysozoa</taxon>
        <taxon>Arthropoda</taxon>
        <taxon>Crustacea</taxon>
        <taxon>Branchiopoda</taxon>
        <taxon>Diplostraca</taxon>
        <taxon>Cladocera</taxon>
        <taxon>Anomopoda</taxon>
        <taxon>Daphniidae</taxon>
        <taxon>Daphnia</taxon>
    </lineage>
</organism>
<accession>E9HP49</accession>
<evidence type="ECO:0000313" key="10">
    <source>
        <dbReference type="Proteomes" id="UP000000305"/>
    </source>
</evidence>
<dbReference type="PhylomeDB" id="E9HP49"/>
<evidence type="ECO:0000256" key="3">
    <source>
        <dbReference type="ARBA" id="ARBA00022801"/>
    </source>
</evidence>
<evidence type="ECO:0000256" key="5">
    <source>
        <dbReference type="ARBA" id="ARBA00023049"/>
    </source>
</evidence>
<dbReference type="OMA" id="TAIRCSW"/>
<evidence type="ECO:0000256" key="1">
    <source>
        <dbReference type="ARBA" id="ARBA00022670"/>
    </source>
</evidence>
<dbReference type="InterPro" id="IPR034035">
    <property type="entry name" value="Astacin-like_dom"/>
</dbReference>
<sequence length="260" mass="28713">MQTRLATFALFSLAVTLGWAGPIGKALVERDPEYNPDLFEGDIMGVLPGDQPRNAVRDPDLLWPNGVVYYTVGLGFSAEERATLDEAFALYEANTCITFIERTNQRDYVSVQKTGGGCYSYVGRIGGAQTLSLDASCFRCTATGCKTGTPQHEFLHALGFHHEQSRSDRDDYVTINYDNIQPGKENNFKSYSQSEIQHLGAPYDYGSVLHYSAYAFAVDPSIPTIIVPDGVSIGQREGFSEVDIFEVNTLYECAAKNQKK</sequence>
<evidence type="ECO:0000256" key="2">
    <source>
        <dbReference type="ARBA" id="ARBA00022723"/>
    </source>
</evidence>
<dbReference type="Pfam" id="PF01400">
    <property type="entry name" value="Astacin"/>
    <property type="match status" value="1"/>
</dbReference>
<dbReference type="PANTHER" id="PTHR10127:SF780">
    <property type="entry name" value="METALLOENDOPEPTIDASE"/>
    <property type="match status" value="1"/>
</dbReference>
<evidence type="ECO:0000256" key="7">
    <source>
        <dbReference type="RuleBase" id="RU361183"/>
    </source>
</evidence>
<keyword evidence="1 6" id="KW-0645">Protease</keyword>
<dbReference type="InterPro" id="IPR001506">
    <property type="entry name" value="Peptidase_M12A"/>
</dbReference>
<feature type="binding site" evidence="6">
    <location>
        <position position="162"/>
    </location>
    <ligand>
        <name>Zn(2+)</name>
        <dbReference type="ChEBI" id="CHEBI:29105"/>
        <note>catalytic</note>
    </ligand>
</feature>
<gene>
    <name evidence="9" type="ORF">DAPPUDRAFT_332162</name>
</gene>
<dbReference type="GO" id="GO:0006508">
    <property type="term" value="P:proteolysis"/>
    <property type="evidence" value="ECO:0007669"/>
    <property type="project" value="UniProtKB-KW"/>
</dbReference>
<keyword evidence="7" id="KW-0732">Signal</keyword>
<dbReference type="KEGG" id="dpx:DAPPUDRAFT_332162"/>
<keyword evidence="4 6" id="KW-0862">Zinc</keyword>
<dbReference type="HOGENOM" id="CLU_017286_2_3_1"/>
<dbReference type="EC" id="3.4.24.-" evidence="7"/>
<dbReference type="AlphaFoldDB" id="E9HP49"/>
<feature type="domain" description="Peptidase M12A" evidence="8">
    <location>
        <begin position="54"/>
        <end position="254"/>
    </location>
</feature>
<evidence type="ECO:0000313" key="9">
    <source>
        <dbReference type="EMBL" id="EFX66481.1"/>
    </source>
</evidence>
<proteinExistence type="predicted"/>
<dbReference type="SUPFAM" id="SSF55486">
    <property type="entry name" value="Metalloproteases ('zincins'), catalytic domain"/>
    <property type="match status" value="1"/>
</dbReference>
<feature type="binding site" evidence="6">
    <location>
        <position position="152"/>
    </location>
    <ligand>
        <name>Zn(2+)</name>
        <dbReference type="ChEBI" id="CHEBI:29105"/>
        <note>catalytic</note>
    </ligand>
</feature>
<evidence type="ECO:0000256" key="6">
    <source>
        <dbReference type="PROSITE-ProRule" id="PRU01211"/>
    </source>
</evidence>
<dbReference type="PRINTS" id="PR00480">
    <property type="entry name" value="ASTACIN"/>
</dbReference>
<dbReference type="PROSITE" id="PS51864">
    <property type="entry name" value="ASTACIN"/>
    <property type="match status" value="1"/>
</dbReference>
<dbReference type="EMBL" id="GL732703">
    <property type="protein sequence ID" value="EFX66481.1"/>
    <property type="molecule type" value="Genomic_DNA"/>
</dbReference>
<feature type="signal peptide" evidence="7">
    <location>
        <begin position="1"/>
        <end position="20"/>
    </location>
</feature>
<evidence type="ECO:0000259" key="8">
    <source>
        <dbReference type="PROSITE" id="PS51864"/>
    </source>
</evidence>
<dbReference type="PANTHER" id="PTHR10127">
    <property type="entry name" value="DISCOIDIN, CUB, EGF, LAMININ , AND ZINC METALLOPROTEASE DOMAIN CONTAINING"/>
    <property type="match status" value="1"/>
</dbReference>
<dbReference type="GO" id="GO:0008270">
    <property type="term" value="F:zinc ion binding"/>
    <property type="evidence" value="ECO:0007669"/>
    <property type="project" value="UniProtKB-UniRule"/>
</dbReference>
<name>E9HP49_DAPPU</name>
<dbReference type="InterPro" id="IPR006026">
    <property type="entry name" value="Peptidase_Metallo"/>
</dbReference>
<dbReference type="FunCoup" id="E9HP49">
    <property type="interactions" value="1"/>
</dbReference>
<dbReference type="InterPro" id="IPR024079">
    <property type="entry name" value="MetalloPept_cat_dom_sf"/>
</dbReference>
<keyword evidence="5 6" id="KW-0482">Metalloprotease</keyword>
<dbReference type="InParanoid" id="E9HP49"/>
<dbReference type="OrthoDB" id="291007at2759"/>
<keyword evidence="10" id="KW-1185">Reference proteome</keyword>
<dbReference type="SMART" id="SM00235">
    <property type="entry name" value="ZnMc"/>
    <property type="match status" value="1"/>
</dbReference>
<reference evidence="9 10" key="1">
    <citation type="journal article" date="2011" name="Science">
        <title>The ecoresponsive genome of Daphnia pulex.</title>
        <authorList>
            <person name="Colbourne J.K."/>
            <person name="Pfrender M.E."/>
            <person name="Gilbert D."/>
            <person name="Thomas W.K."/>
            <person name="Tucker A."/>
            <person name="Oakley T.H."/>
            <person name="Tokishita S."/>
            <person name="Aerts A."/>
            <person name="Arnold G.J."/>
            <person name="Basu M.K."/>
            <person name="Bauer D.J."/>
            <person name="Caceres C.E."/>
            <person name="Carmel L."/>
            <person name="Casola C."/>
            <person name="Choi J.H."/>
            <person name="Detter J.C."/>
            <person name="Dong Q."/>
            <person name="Dusheyko S."/>
            <person name="Eads B.D."/>
            <person name="Frohlich T."/>
            <person name="Geiler-Samerotte K.A."/>
            <person name="Gerlach D."/>
            <person name="Hatcher P."/>
            <person name="Jogdeo S."/>
            <person name="Krijgsveld J."/>
            <person name="Kriventseva E.V."/>
            <person name="Kultz D."/>
            <person name="Laforsch C."/>
            <person name="Lindquist E."/>
            <person name="Lopez J."/>
            <person name="Manak J.R."/>
            <person name="Muller J."/>
            <person name="Pangilinan J."/>
            <person name="Patwardhan R.P."/>
            <person name="Pitluck S."/>
            <person name="Pritham E.J."/>
            <person name="Rechtsteiner A."/>
            <person name="Rho M."/>
            <person name="Rogozin I.B."/>
            <person name="Sakarya O."/>
            <person name="Salamov A."/>
            <person name="Schaack S."/>
            <person name="Shapiro H."/>
            <person name="Shiga Y."/>
            <person name="Skalitzky C."/>
            <person name="Smith Z."/>
            <person name="Souvorov A."/>
            <person name="Sung W."/>
            <person name="Tang Z."/>
            <person name="Tsuchiya D."/>
            <person name="Tu H."/>
            <person name="Vos H."/>
            <person name="Wang M."/>
            <person name="Wolf Y.I."/>
            <person name="Yamagata H."/>
            <person name="Yamada T."/>
            <person name="Ye Y."/>
            <person name="Shaw J.R."/>
            <person name="Andrews J."/>
            <person name="Crease T.J."/>
            <person name="Tang H."/>
            <person name="Lucas S.M."/>
            <person name="Robertson H.M."/>
            <person name="Bork P."/>
            <person name="Koonin E.V."/>
            <person name="Zdobnov E.M."/>
            <person name="Grigoriev I.V."/>
            <person name="Lynch M."/>
            <person name="Boore J.L."/>
        </authorList>
    </citation>
    <scope>NUCLEOTIDE SEQUENCE [LARGE SCALE GENOMIC DNA]</scope>
</reference>
<dbReference type="FunFam" id="3.40.390.10:FF:000154">
    <property type="entry name" value="Metalloendopeptidase"/>
    <property type="match status" value="1"/>
</dbReference>
<comment type="caution">
    <text evidence="6">Lacks conserved residue(s) required for the propagation of feature annotation.</text>
</comment>